<dbReference type="PANTHER" id="PTHR32039:SF7">
    <property type="entry name" value="COMPETENCE PROTEIN COMM"/>
    <property type="match status" value="1"/>
</dbReference>
<dbReference type="InterPro" id="IPR045006">
    <property type="entry name" value="CHLI-like"/>
</dbReference>
<dbReference type="Gene3D" id="3.40.50.300">
    <property type="entry name" value="P-loop containing nucleotide triphosphate hydrolases"/>
    <property type="match status" value="1"/>
</dbReference>
<sequence length="509" mass="55548">MLSMARSCAVVGLEGAIIEVEVDLANGLSAFTIVGLPDAAVNEAKDRVRAAIKNSNCTFPFKRITVNLAPADLRKEGPVYDLPIAIGILLASEQINNNELIHASLFLGELSLDGSVRHTNGVLPMVALARERHVKTVFVPAIDAMEATLVEGIEVYPVETLRQLIDHLNGVALIQQYVCDPTLLDHDSELYAGQEMAAVRGQEHVKRALEVAASGGHNILMSGPPGSGKTLLARALPSILPRMLIEEALDVTKIYSVSGMLSTDVPLVRQRPFRAPHHTISHAGLVGGGRIPRPGEISLSHRGVLFLDELPEFGQNVLEVMRQPLEDKIVTISRAQGSITYPANFMLVAAMNPCPCGYYGDPVRECSCSATAIARYQKRISGPLLDRIDIHVEVPRVDYEKLADKRQVEPSAVIRQRVQKARERQQQRLKATALNCNSEMGPAEVRNFCSVDAGGEKLLKAAMQQLHLSARAFHRVLKLARTIADLADCDIIAANHVAEAIQYRPKVRN</sequence>
<dbReference type="NCBIfam" id="TIGR00368">
    <property type="entry name" value="YifB family Mg chelatase-like AAA ATPase"/>
    <property type="match status" value="1"/>
</dbReference>
<name>A0A402AZV5_9CHLR</name>
<comment type="similarity">
    <text evidence="1">Belongs to the Mg-chelatase subunits D/I family. ComM subfamily.</text>
</comment>
<dbReference type="InterPro" id="IPR014721">
    <property type="entry name" value="Ribsml_uS5_D2-typ_fold_subgr"/>
</dbReference>
<dbReference type="InterPro" id="IPR001208">
    <property type="entry name" value="MCM_dom"/>
</dbReference>
<accession>A0A402AZV5</accession>
<evidence type="ECO:0000313" key="6">
    <source>
        <dbReference type="Proteomes" id="UP000287171"/>
    </source>
</evidence>
<dbReference type="InterPro" id="IPR025158">
    <property type="entry name" value="Mg_chelat-rel_C"/>
</dbReference>
<dbReference type="Gene3D" id="3.30.230.10">
    <property type="match status" value="1"/>
</dbReference>
<dbReference type="Pfam" id="PF13335">
    <property type="entry name" value="Mg_chelatase_C"/>
    <property type="match status" value="1"/>
</dbReference>
<keyword evidence="6" id="KW-1185">Reference proteome</keyword>
<comment type="caution">
    <text evidence="5">The sequence shown here is derived from an EMBL/GenBank/DDBJ whole genome shotgun (WGS) entry which is preliminary data.</text>
</comment>
<evidence type="ECO:0000256" key="1">
    <source>
        <dbReference type="ARBA" id="ARBA00006354"/>
    </source>
</evidence>
<dbReference type="InterPro" id="IPR027417">
    <property type="entry name" value="P-loop_NTPase"/>
</dbReference>
<dbReference type="Proteomes" id="UP000287171">
    <property type="component" value="Unassembled WGS sequence"/>
</dbReference>
<evidence type="ECO:0000256" key="3">
    <source>
        <dbReference type="ARBA" id="ARBA00022840"/>
    </source>
</evidence>
<dbReference type="InterPro" id="IPR000523">
    <property type="entry name" value="Mg_chelatse_chII-like_cat_dom"/>
</dbReference>
<dbReference type="PANTHER" id="PTHR32039">
    <property type="entry name" value="MAGNESIUM-CHELATASE SUBUNIT CHLI"/>
    <property type="match status" value="1"/>
</dbReference>
<dbReference type="CDD" id="cd00009">
    <property type="entry name" value="AAA"/>
    <property type="match status" value="1"/>
</dbReference>
<dbReference type="AlphaFoldDB" id="A0A402AZV5"/>
<keyword evidence="2" id="KW-0547">Nucleotide-binding</keyword>
<keyword evidence="3" id="KW-0067">ATP-binding</keyword>
<dbReference type="SMART" id="SM00382">
    <property type="entry name" value="AAA"/>
    <property type="match status" value="1"/>
</dbReference>
<dbReference type="GO" id="GO:0005524">
    <property type="term" value="F:ATP binding"/>
    <property type="evidence" value="ECO:0007669"/>
    <property type="project" value="UniProtKB-KW"/>
</dbReference>
<dbReference type="OrthoDB" id="9813147at2"/>
<evidence type="ECO:0000259" key="4">
    <source>
        <dbReference type="SMART" id="SM00382"/>
    </source>
</evidence>
<dbReference type="EMBL" id="BIFT01000001">
    <property type="protein sequence ID" value="GCE24623.1"/>
    <property type="molecule type" value="Genomic_DNA"/>
</dbReference>
<organism evidence="5 6">
    <name type="scientific">Dictyobacter alpinus</name>
    <dbReference type="NCBI Taxonomy" id="2014873"/>
    <lineage>
        <taxon>Bacteria</taxon>
        <taxon>Bacillati</taxon>
        <taxon>Chloroflexota</taxon>
        <taxon>Ktedonobacteria</taxon>
        <taxon>Ktedonobacterales</taxon>
        <taxon>Dictyobacteraceae</taxon>
        <taxon>Dictyobacter</taxon>
    </lineage>
</organism>
<reference evidence="6" key="1">
    <citation type="submission" date="2018-12" db="EMBL/GenBank/DDBJ databases">
        <title>Tengunoibacter tsumagoiensis gen. nov., sp. nov., Dictyobacter kobayashii sp. nov., D. alpinus sp. nov., and D. joshuensis sp. nov. and description of Dictyobacteraceae fam. nov. within the order Ktedonobacterales isolated from Tengu-no-mugimeshi.</title>
        <authorList>
            <person name="Wang C.M."/>
            <person name="Zheng Y."/>
            <person name="Sakai Y."/>
            <person name="Toyoda A."/>
            <person name="Minakuchi Y."/>
            <person name="Abe K."/>
            <person name="Yokota A."/>
            <person name="Yabe S."/>
        </authorList>
    </citation>
    <scope>NUCLEOTIDE SEQUENCE [LARGE SCALE GENOMIC DNA]</scope>
    <source>
        <strain evidence="6">Uno16</strain>
    </source>
</reference>
<dbReference type="InterPro" id="IPR020568">
    <property type="entry name" value="Ribosomal_Su5_D2-typ_SF"/>
</dbReference>
<dbReference type="PRINTS" id="PR01657">
    <property type="entry name" value="MCMFAMILY"/>
</dbReference>
<dbReference type="GO" id="GO:0003677">
    <property type="term" value="F:DNA binding"/>
    <property type="evidence" value="ECO:0007669"/>
    <property type="project" value="InterPro"/>
</dbReference>
<evidence type="ECO:0000313" key="5">
    <source>
        <dbReference type="EMBL" id="GCE24623.1"/>
    </source>
</evidence>
<dbReference type="InterPro" id="IPR003593">
    <property type="entry name" value="AAA+_ATPase"/>
</dbReference>
<dbReference type="Pfam" id="PF01078">
    <property type="entry name" value="Mg_chelatase"/>
    <property type="match status" value="1"/>
</dbReference>
<protein>
    <submittedName>
        <fullName evidence="5">Fis family transcriptional regulator</fullName>
    </submittedName>
</protein>
<dbReference type="Pfam" id="PF13541">
    <property type="entry name" value="ChlI"/>
    <property type="match status" value="1"/>
</dbReference>
<gene>
    <name evidence="5" type="ORF">KDA_01070</name>
</gene>
<feature type="domain" description="AAA+ ATPase" evidence="4">
    <location>
        <begin position="215"/>
        <end position="398"/>
    </location>
</feature>
<dbReference type="RefSeq" id="WP_126625314.1">
    <property type="nucleotide sequence ID" value="NZ_BIFT01000001.1"/>
</dbReference>
<dbReference type="SUPFAM" id="SSF54211">
    <property type="entry name" value="Ribosomal protein S5 domain 2-like"/>
    <property type="match status" value="1"/>
</dbReference>
<dbReference type="InterPro" id="IPR004482">
    <property type="entry name" value="Mg_chelat-rel"/>
</dbReference>
<dbReference type="SUPFAM" id="SSF52540">
    <property type="entry name" value="P-loop containing nucleoside triphosphate hydrolases"/>
    <property type="match status" value="1"/>
</dbReference>
<proteinExistence type="inferred from homology"/>
<evidence type="ECO:0000256" key="2">
    <source>
        <dbReference type="ARBA" id="ARBA00022741"/>
    </source>
</evidence>